<proteinExistence type="predicted"/>
<dbReference type="PANTHER" id="PTHR32256">
    <property type="match status" value="1"/>
</dbReference>
<dbReference type="SUPFAM" id="SSF69304">
    <property type="entry name" value="Tricorn protease N-terminal domain"/>
    <property type="match status" value="1"/>
</dbReference>
<reference evidence="3 4" key="1">
    <citation type="submission" date="2019-10" db="EMBL/GenBank/DDBJ databases">
        <title>Description of Paenibacillus choica sp. nov.</title>
        <authorList>
            <person name="Carlier A."/>
            <person name="Qi S."/>
        </authorList>
    </citation>
    <scope>NUCLEOTIDE SEQUENCE [LARGE SCALE GENOMIC DNA]</scope>
    <source>
        <strain evidence="3 4">LMG 31460</strain>
    </source>
</reference>
<name>A0ABX1Z777_9BACL</name>
<dbReference type="InterPro" id="IPR053369">
    <property type="entry name" value="SrfA-induced_signal"/>
</dbReference>
<dbReference type="Gene3D" id="2.120.10.30">
    <property type="entry name" value="TolB, C-terminal domain"/>
    <property type="match status" value="1"/>
</dbReference>
<dbReference type="EMBL" id="WHOC01000137">
    <property type="protein sequence ID" value="NOU89022.1"/>
    <property type="molecule type" value="Genomic_DNA"/>
</dbReference>
<dbReference type="RefSeq" id="WP_171691985.1">
    <property type="nucleotide sequence ID" value="NZ_WHOC01000137.1"/>
</dbReference>
<comment type="caution">
    <text evidence="3">The sequence shown here is derived from an EMBL/GenBank/DDBJ whole genome shotgun (WGS) entry which is preliminary data.</text>
</comment>
<dbReference type="InterPro" id="IPR012854">
    <property type="entry name" value="Cu_amine_oxidase-like_N"/>
</dbReference>
<keyword evidence="4" id="KW-1185">Reference proteome</keyword>
<accession>A0ABX1Z777</accession>
<dbReference type="Gene3D" id="3.30.457.10">
    <property type="entry name" value="Copper amine oxidase-like, N-terminal domain"/>
    <property type="match status" value="1"/>
</dbReference>
<dbReference type="Proteomes" id="UP000658690">
    <property type="component" value="Unassembled WGS sequence"/>
</dbReference>
<evidence type="ECO:0000259" key="1">
    <source>
        <dbReference type="Pfam" id="PF07833"/>
    </source>
</evidence>
<protein>
    <submittedName>
        <fullName evidence="3">DUF5050 domain-containing protein</fullName>
    </submittedName>
</protein>
<evidence type="ECO:0000259" key="2">
    <source>
        <dbReference type="Pfam" id="PF16472"/>
    </source>
</evidence>
<dbReference type="SUPFAM" id="SSF55383">
    <property type="entry name" value="Copper amine oxidase, domain N"/>
    <property type="match status" value="1"/>
</dbReference>
<dbReference type="Pfam" id="PF16472">
    <property type="entry name" value="DUF5050"/>
    <property type="match status" value="1"/>
</dbReference>
<evidence type="ECO:0000313" key="3">
    <source>
        <dbReference type="EMBL" id="NOU89022.1"/>
    </source>
</evidence>
<dbReference type="PANTHER" id="PTHR32256:SF17">
    <property type="entry name" value="EGF-LIKE DOMAIN-CONTAINING PROTEIN"/>
    <property type="match status" value="1"/>
</dbReference>
<feature type="domain" description="Copper amine oxidase-like N-terminal" evidence="1">
    <location>
        <begin position="37"/>
        <end position="143"/>
    </location>
</feature>
<evidence type="ECO:0000313" key="4">
    <source>
        <dbReference type="Proteomes" id="UP000658690"/>
    </source>
</evidence>
<dbReference type="InterPro" id="IPR032485">
    <property type="entry name" value="LRP1-like_beta_prop"/>
</dbReference>
<gene>
    <name evidence="3" type="ORF">GC102_25220</name>
</gene>
<dbReference type="InterPro" id="IPR011042">
    <property type="entry name" value="6-blade_b-propeller_TolB-like"/>
</dbReference>
<sequence>MRVKYLSICVILSIILLSGNGSYVSANSSQTNAKIIVDGKELSFEVPPVNADGTVMVPMRPIFEALQAKVSWNEIRRTATAVKETTTIKVTTNSTSAYINEREVILGVRPYVNEGNTMVPVRFISEAFGATVAWNEFTQTVTIKTSALPSTVDPIDTSVGFSEESMTNSNFVNGGKFTAQDDSIYFVGYITRTTRGIFKKNMNSSESPVMITSSSSISSLNVANDWVYYTDFSVYRPLETMGRLYKIKTDGIDRVLLSEKSANNALVHGEWVYFTTFKKFNADAQLYRVKVDGSSEELISDHFQNTFSIVGDQIYYSLFDNSKKSNTIYSMGLDSTGITQLVSYATYNPESIFIIENGLLYFQELSKSKYTFNKIQLDGSQKTAVFVGGSGDHFNVTRGWVYYPNPYDNGSVYRVRTDGSDNTKITEQKGYNVYFSKYNIIYYLDILFGELKVRNAWFNSGFNSSELKNIYEFLEK</sequence>
<dbReference type="InterPro" id="IPR036582">
    <property type="entry name" value="Mao_N_sf"/>
</dbReference>
<feature type="domain" description="Prolow-density lipoprotein receptor-related protein 1-like beta-propeller" evidence="2">
    <location>
        <begin position="167"/>
        <end position="436"/>
    </location>
</feature>
<dbReference type="Pfam" id="PF07833">
    <property type="entry name" value="Cu_amine_oxidN1"/>
    <property type="match status" value="1"/>
</dbReference>
<organism evidence="3 4">
    <name type="scientific">Paenibacillus germinis</name>
    <dbReference type="NCBI Taxonomy" id="2654979"/>
    <lineage>
        <taxon>Bacteria</taxon>
        <taxon>Bacillati</taxon>
        <taxon>Bacillota</taxon>
        <taxon>Bacilli</taxon>
        <taxon>Bacillales</taxon>
        <taxon>Paenibacillaceae</taxon>
        <taxon>Paenibacillus</taxon>
    </lineage>
</organism>